<organism evidence="2 3">
    <name type="scientific">Actinophytocola oryzae</name>
    <dbReference type="NCBI Taxonomy" id="502181"/>
    <lineage>
        <taxon>Bacteria</taxon>
        <taxon>Bacillati</taxon>
        <taxon>Actinomycetota</taxon>
        <taxon>Actinomycetes</taxon>
        <taxon>Pseudonocardiales</taxon>
        <taxon>Pseudonocardiaceae</taxon>
    </lineage>
</organism>
<evidence type="ECO:0000256" key="1">
    <source>
        <dbReference type="ARBA" id="ARBA00007047"/>
    </source>
</evidence>
<dbReference type="Pfam" id="PF01144">
    <property type="entry name" value="CoA_trans"/>
    <property type="match status" value="1"/>
</dbReference>
<dbReference type="OrthoDB" id="3369756at2"/>
<keyword evidence="3" id="KW-1185">Reference proteome</keyword>
<dbReference type="Gene3D" id="3.40.1080.10">
    <property type="entry name" value="Glutaconate Coenzyme A-transferase"/>
    <property type="match status" value="1"/>
</dbReference>
<comment type="similarity">
    <text evidence="1">Belongs to the 3-oxoacid CoA-transferase subunit B family.</text>
</comment>
<dbReference type="PANTHER" id="PTHR43293">
    <property type="entry name" value="ACETATE COA-TRANSFERASE YDIF"/>
    <property type="match status" value="1"/>
</dbReference>
<dbReference type="RefSeq" id="WP_133900798.1">
    <property type="nucleotide sequence ID" value="NZ_SOCP01000001.1"/>
</dbReference>
<protein>
    <submittedName>
        <fullName evidence="2">Glutaconate CoA-transferase subunit A</fullName>
    </submittedName>
</protein>
<dbReference type="InterPro" id="IPR004165">
    <property type="entry name" value="CoA_trans_fam_I"/>
</dbReference>
<dbReference type="GO" id="GO:0008410">
    <property type="term" value="F:CoA-transferase activity"/>
    <property type="evidence" value="ECO:0007669"/>
    <property type="project" value="InterPro"/>
</dbReference>
<dbReference type="AlphaFoldDB" id="A0A4R7W4C0"/>
<sequence length="244" mass="25601">MTTLADTVEALRPGDTVWLGNFGAQLFAVGEELVRQEKRDLHVVLASGGLLLDRLVGAGVVAEATFAHCWSAVGPAPAWHFRRAWQYGSDIRWHELPMGVLAAALSAAAQGLPFAPVRVHPDTGYLADGWSGGMLATVDSPFGSTTVVRALPLDVAFVHAAVADEHGDCSFGAPSGEAVAAAGAARRVVVVAERVDSPARVDLLGILVDTVVEVPGAVAPDGVPWLYDRDIAAYEAYAEQGRRA</sequence>
<proteinExistence type="inferred from homology"/>
<dbReference type="InterPro" id="IPR037171">
    <property type="entry name" value="NagB/RpiA_transferase-like"/>
</dbReference>
<comment type="caution">
    <text evidence="2">The sequence shown here is derived from an EMBL/GenBank/DDBJ whole genome shotgun (WGS) entry which is preliminary data.</text>
</comment>
<evidence type="ECO:0000313" key="2">
    <source>
        <dbReference type="EMBL" id="TDV57543.1"/>
    </source>
</evidence>
<dbReference type="PANTHER" id="PTHR43293:SF3">
    <property type="entry name" value="CHOLESTEROL RING-CLEAVING HYDROLASE IPDB SUBUNIT"/>
    <property type="match status" value="1"/>
</dbReference>
<keyword evidence="2" id="KW-0808">Transferase</keyword>
<reference evidence="2 3" key="1">
    <citation type="submission" date="2019-03" db="EMBL/GenBank/DDBJ databases">
        <title>Genomic Encyclopedia of Archaeal and Bacterial Type Strains, Phase II (KMG-II): from individual species to whole genera.</title>
        <authorList>
            <person name="Goeker M."/>
        </authorList>
    </citation>
    <scope>NUCLEOTIDE SEQUENCE [LARGE SCALE GENOMIC DNA]</scope>
    <source>
        <strain evidence="2 3">DSM 45499</strain>
    </source>
</reference>
<dbReference type="SMART" id="SM00882">
    <property type="entry name" value="CoA_trans"/>
    <property type="match status" value="1"/>
</dbReference>
<evidence type="ECO:0000313" key="3">
    <source>
        <dbReference type="Proteomes" id="UP000294927"/>
    </source>
</evidence>
<dbReference type="EMBL" id="SOCP01000001">
    <property type="protein sequence ID" value="TDV57543.1"/>
    <property type="molecule type" value="Genomic_DNA"/>
</dbReference>
<dbReference type="SUPFAM" id="SSF100950">
    <property type="entry name" value="NagB/RpiA/CoA transferase-like"/>
    <property type="match status" value="1"/>
</dbReference>
<accession>A0A4R7W4C0</accession>
<name>A0A4R7W4C0_9PSEU</name>
<gene>
    <name evidence="2" type="ORF">CLV71_101414</name>
</gene>
<dbReference type="Proteomes" id="UP000294927">
    <property type="component" value="Unassembled WGS sequence"/>
</dbReference>